<organism evidence="1">
    <name type="scientific">Rhizophagus irregularis (strain DAOM 181602 / DAOM 197198 / MUCL 43194)</name>
    <name type="common">Arbuscular mycorrhizal fungus</name>
    <name type="synonym">Glomus intraradices</name>
    <dbReference type="NCBI Taxonomy" id="747089"/>
    <lineage>
        <taxon>Eukaryota</taxon>
        <taxon>Fungi</taxon>
        <taxon>Fungi incertae sedis</taxon>
        <taxon>Mucoromycota</taxon>
        <taxon>Glomeromycotina</taxon>
        <taxon>Glomeromycetes</taxon>
        <taxon>Glomerales</taxon>
        <taxon>Glomeraceae</taxon>
        <taxon>Rhizophagus</taxon>
    </lineage>
</organism>
<dbReference type="AlphaFoldDB" id="U9V052"/>
<sequence>MPALLQDLNQNNYLKISEHLKGLELDIYYPEHGFAIEREQDQLKKEIKELCEKNQIALKHVWYYKDLYIVISEYF</sequence>
<gene>
    <name evidence="1" type="ORF">GLOINDRAFT_14641</name>
</gene>
<reference evidence="1" key="1">
    <citation type="submission" date="2013-07" db="EMBL/GenBank/DDBJ databases">
        <title>The genome of an arbuscular mycorrhizal fungus provides insights into the evolution of the oldest plant symbiosis.</title>
        <authorList>
            <consortium name="DOE Joint Genome Institute"/>
            <person name="Tisserant E."/>
            <person name="Malbreil M."/>
            <person name="Kuo A."/>
            <person name="Kohler A."/>
            <person name="Symeonidi A."/>
            <person name="Balestrini R."/>
            <person name="Charron P."/>
            <person name="Duensing N."/>
            <person name="Frei-dit-Frey N."/>
            <person name="Gianinazzi-Pearson V."/>
            <person name="Gilbert B."/>
            <person name="Handa Y."/>
            <person name="Hijri M."/>
            <person name="Kaul R."/>
            <person name="Kawaguchi M."/>
            <person name="Krajinski F."/>
            <person name="Lammers P."/>
            <person name="Lapierre D."/>
            <person name="Masclaux F.G."/>
            <person name="Murat C."/>
            <person name="Morin E."/>
            <person name="Ndikumana S."/>
            <person name="Pagni M."/>
            <person name="Petitpierre D."/>
            <person name="Requena N."/>
            <person name="Rosikiewicz P."/>
            <person name="Riley R."/>
            <person name="Saito K."/>
            <person name="San Clemente H."/>
            <person name="Shapiro H."/>
            <person name="van Tuinen D."/>
            <person name="Becard G."/>
            <person name="Bonfante P."/>
            <person name="Paszkowski U."/>
            <person name="Shachar-Hill Y."/>
            <person name="Young J.P."/>
            <person name="Sanders I.R."/>
            <person name="Henrissat B."/>
            <person name="Rensing S.A."/>
            <person name="Grigoriev I.V."/>
            <person name="Corradi N."/>
            <person name="Roux C."/>
            <person name="Martin F."/>
        </authorList>
    </citation>
    <scope>NUCLEOTIDE SEQUENCE</scope>
    <source>
        <strain evidence="1">DAOM 197198</strain>
    </source>
</reference>
<name>U9V052_RHIID</name>
<dbReference type="EMBL" id="KI274123">
    <property type="protein sequence ID" value="ESA24213.1"/>
    <property type="molecule type" value="Genomic_DNA"/>
</dbReference>
<accession>U9V052</accession>
<evidence type="ECO:0000313" key="1">
    <source>
        <dbReference type="EMBL" id="ESA24213.1"/>
    </source>
</evidence>
<protein>
    <submittedName>
        <fullName evidence="1">Uncharacterized protein</fullName>
    </submittedName>
</protein>
<dbReference type="HOGENOM" id="CLU_2672312_0_0_1"/>
<proteinExistence type="predicted"/>